<dbReference type="InterPro" id="IPR036227">
    <property type="entry name" value="Ribosomal_uL15/eL18_sf"/>
</dbReference>
<evidence type="ECO:0000256" key="6">
    <source>
        <dbReference type="SAM" id="MobiDB-lite"/>
    </source>
</evidence>
<dbReference type="Pfam" id="PF00828">
    <property type="entry name" value="Ribosomal_L27A"/>
    <property type="match status" value="1"/>
</dbReference>
<dbReference type="GO" id="GO:0003735">
    <property type="term" value="F:structural constituent of ribosome"/>
    <property type="evidence" value="ECO:0007669"/>
    <property type="project" value="InterPro"/>
</dbReference>
<evidence type="ECO:0000256" key="4">
    <source>
        <dbReference type="HAMAP-Rule" id="MF_01341"/>
    </source>
</evidence>
<reference evidence="8 9" key="1">
    <citation type="submission" date="2016-10" db="EMBL/GenBank/DDBJ databases">
        <authorList>
            <person name="de Groot N.N."/>
        </authorList>
    </citation>
    <scope>NUCLEOTIDE SEQUENCE [LARGE SCALE GENOMIC DNA]</scope>
    <source>
        <strain evidence="8 9">AA1</strain>
    </source>
</reference>
<keyword evidence="3 4" id="KW-0687">Ribonucleoprotein</keyword>
<dbReference type="OrthoDB" id="9810293at2"/>
<dbReference type="NCBIfam" id="TIGR01071">
    <property type="entry name" value="rplO_bact"/>
    <property type="match status" value="1"/>
</dbReference>
<dbReference type="PANTHER" id="PTHR12934">
    <property type="entry name" value="50S RIBOSOMAL PROTEIN L15"/>
    <property type="match status" value="1"/>
</dbReference>
<keyword evidence="2 4" id="KW-0689">Ribosomal protein</keyword>
<evidence type="ECO:0000256" key="5">
    <source>
        <dbReference type="RuleBase" id="RU003888"/>
    </source>
</evidence>
<evidence type="ECO:0000313" key="8">
    <source>
        <dbReference type="EMBL" id="SCY80021.1"/>
    </source>
</evidence>
<gene>
    <name evidence="4" type="primary">rplO</name>
    <name evidence="8" type="ORF">SAMN05216233_12262</name>
</gene>
<comment type="subunit">
    <text evidence="4">Part of the 50S ribosomal subunit.</text>
</comment>
<feature type="compositionally biased region" description="Gly residues" evidence="6">
    <location>
        <begin position="21"/>
        <end position="35"/>
    </location>
</feature>
<dbReference type="PANTHER" id="PTHR12934:SF11">
    <property type="entry name" value="LARGE RIBOSOMAL SUBUNIT PROTEIN UL15M"/>
    <property type="match status" value="1"/>
</dbReference>
<dbReference type="Gene3D" id="3.100.10.10">
    <property type="match status" value="1"/>
</dbReference>
<dbReference type="GO" id="GO:0006412">
    <property type="term" value="P:translation"/>
    <property type="evidence" value="ECO:0007669"/>
    <property type="project" value="UniProtKB-UniRule"/>
</dbReference>
<dbReference type="InterPro" id="IPR001196">
    <property type="entry name" value="Ribosomal_uL15_CS"/>
</dbReference>
<dbReference type="HAMAP" id="MF_01341">
    <property type="entry name" value="Ribosomal_uL15"/>
    <property type="match status" value="1"/>
</dbReference>
<keyword evidence="4" id="KW-0699">rRNA-binding</keyword>
<dbReference type="Proteomes" id="UP000198870">
    <property type="component" value="Unassembled WGS sequence"/>
</dbReference>
<dbReference type="GO" id="GO:0019843">
    <property type="term" value="F:rRNA binding"/>
    <property type="evidence" value="ECO:0007669"/>
    <property type="project" value="UniProtKB-UniRule"/>
</dbReference>
<evidence type="ECO:0000256" key="2">
    <source>
        <dbReference type="ARBA" id="ARBA00022980"/>
    </source>
</evidence>
<dbReference type="InterPro" id="IPR030878">
    <property type="entry name" value="Ribosomal_uL15"/>
</dbReference>
<evidence type="ECO:0000256" key="1">
    <source>
        <dbReference type="ARBA" id="ARBA00007320"/>
    </source>
</evidence>
<evidence type="ECO:0000313" key="9">
    <source>
        <dbReference type="Proteomes" id="UP000198870"/>
    </source>
</evidence>
<dbReference type="AlphaFoldDB" id="A0A1G5IWC5"/>
<keyword evidence="4" id="KW-0694">RNA-binding</keyword>
<dbReference type="GO" id="GO:0022625">
    <property type="term" value="C:cytosolic large ribosomal subunit"/>
    <property type="evidence" value="ECO:0007669"/>
    <property type="project" value="TreeGrafter"/>
</dbReference>
<evidence type="ECO:0000256" key="3">
    <source>
        <dbReference type="ARBA" id="ARBA00023274"/>
    </source>
</evidence>
<organism evidence="8 9">
    <name type="scientific">Desulfoluna spongiiphila</name>
    <dbReference type="NCBI Taxonomy" id="419481"/>
    <lineage>
        <taxon>Bacteria</taxon>
        <taxon>Pseudomonadati</taxon>
        <taxon>Thermodesulfobacteriota</taxon>
        <taxon>Desulfobacteria</taxon>
        <taxon>Desulfobacterales</taxon>
        <taxon>Desulfolunaceae</taxon>
        <taxon>Desulfoluna</taxon>
    </lineage>
</organism>
<sequence>MKLNELSPAEGSVKARKRIGRGVGSGWGKTSGRGTKGFKSRSGGNVRPGFEGGQMPIHRRLPKRGFTNIFKKEFAILNVKDLARFDEGQVVDEAALVAVGLVKGRRDGIKILGNGEITCKLTIKECQVSKSAREKIEAAGGTVEA</sequence>
<dbReference type="RefSeq" id="WP_092214366.1">
    <property type="nucleotide sequence ID" value="NZ_FMUX01000022.1"/>
</dbReference>
<proteinExistence type="inferred from homology"/>
<dbReference type="SUPFAM" id="SSF52080">
    <property type="entry name" value="Ribosomal proteins L15p and L18e"/>
    <property type="match status" value="1"/>
</dbReference>
<name>A0A1G5IWC5_9BACT</name>
<comment type="function">
    <text evidence="4">Binds to the 23S rRNA.</text>
</comment>
<feature type="domain" description="Large ribosomal subunit protein uL15/eL18" evidence="7">
    <location>
        <begin position="77"/>
        <end position="144"/>
    </location>
</feature>
<evidence type="ECO:0000259" key="7">
    <source>
        <dbReference type="Pfam" id="PF00828"/>
    </source>
</evidence>
<dbReference type="PROSITE" id="PS00475">
    <property type="entry name" value="RIBOSOMAL_L15"/>
    <property type="match status" value="1"/>
</dbReference>
<accession>A0A1G5IWC5</accession>
<keyword evidence="9" id="KW-1185">Reference proteome</keyword>
<dbReference type="STRING" id="419481.SAMN05216233_12262"/>
<dbReference type="EMBL" id="FMUX01000022">
    <property type="protein sequence ID" value="SCY80021.1"/>
    <property type="molecule type" value="Genomic_DNA"/>
</dbReference>
<protein>
    <recommendedName>
        <fullName evidence="4">Large ribosomal subunit protein uL15</fullName>
    </recommendedName>
</protein>
<comment type="similarity">
    <text evidence="1 4 5">Belongs to the universal ribosomal protein uL15 family.</text>
</comment>
<feature type="region of interest" description="Disordered" evidence="6">
    <location>
        <begin position="1"/>
        <end position="58"/>
    </location>
</feature>
<dbReference type="InterPro" id="IPR005749">
    <property type="entry name" value="Ribosomal_uL15_bac-type"/>
</dbReference>
<dbReference type="InterPro" id="IPR021131">
    <property type="entry name" value="Ribosomal_uL15/eL18"/>
</dbReference>